<accession>U6L3E3</accession>
<dbReference type="AlphaFoldDB" id="U6L3E3"/>
<feature type="region of interest" description="Disordered" evidence="1">
    <location>
        <begin position="1"/>
        <end position="30"/>
    </location>
</feature>
<reference evidence="2" key="1">
    <citation type="submission" date="2013-10" db="EMBL/GenBank/DDBJ databases">
        <title>Genomic analysis of the causative agents of coccidiosis in chickens.</title>
        <authorList>
            <person name="Reid A.J."/>
            <person name="Blake D."/>
            <person name="Billington K."/>
            <person name="Browne H."/>
            <person name="Dunn M."/>
            <person name="Hung S."/>
            <person name="Kawahara F."/>
            <person name="Miranda-Saavedra D."/>
            <person name="Mourier T."/>
            <person name="Nagra H."/>
            <person name="Otto T.D."/>
            <person name="Rawlings N."/>
            <person name="Sanchez A."/>
            <person name="Sanders M."/>
            <person name="Subramaniam C."/>
            <person name="Tay Y."/>
            <person name="Dear P."/>
            <person name="Doerig C."/>
            <person name="Gruber A."/>
            <person name="Parkinson J."/>
            <person name="Shirley M."/>
            <person name="Wan K.L."/>
            <person name="Berriman M."/>
            <person name="Tomley F."/>
            <person name="Pain A."/>
        </authorList>
    </citation>
    <scope>NUCLEOTIDE SEQUENCE [LARGE SCALE GENOMIC DNA]</scope>
    <source>
        <strain evidence="2">Houghton</strain>
    </source>
</reference>
<dbReference type="RefSeq" id="XP_013235434.1">
    <property type="nucleotide sequence ID" value="XM_013379980.1"/>
</dbReference>
<name>U6L3E3_EIMTE</name>
<organism evidence="2 3">
    <name type="scientific">Eimeria tenella</name>
    <name type="common">Coccidian parasite</name>
    <dbReference type="NCBI Taxonomy" id="5802"/>
    <lineage>
        <taxon>Eukaryota</taxon>
        <taxon>Sar</taxon>
        <taxon>Alveolata</taxon>
        <taxon>Apicomplexa</taxon>
        <taxon>Conoidasida</taxon>
        <taxon>Coccidia</taxon>
        <taxon>Eucoccidiorida</taxon>
        <taxon>Eimeriorina</taxon>
        <taxon>Eimeriidae</taxon>
        <taxon>Eimeria</taxon>
    </lineage>
</organism>
<evidence type="ECO:0000313" key="2">
    <source>
        <dbReference type="EMBL" id="CDJ44686.1"/>
    </source>
</evidence>
<keyword evidence="3" id="KW-1185">Reference proteome</keyword>
<proteinExistence type="predicted"/>
<reference evidence="2" key="2">
    <citation type="submission" date="2013-10" db="EMBL/GenBank/DDBJ databases">
        <authorList>
            <person name="Aslett M."/>
        </authorList>
    </citation>
    <scope>NUCLEOTIDE SEQUENCE [LARGE SCALE GENOMIC DNA]</scope>
    <source>
        <strain evidence="2">Houghton</strain>
    </source>
</reference>
<dbReference type="VEuPathDB" id="ToxoDB:ETH2_0720000"/>
<sequence>ELQQQQQQKKASFSGAPPKAHTQRRLLQRAAPLITEVPRGEVQGTAVSLFRDRDGDEAFEFFSVDATGRPCKVPVAALQCLGRRPLPMLL</sequence>
<dbReference type="Proteomes" id="UP000030747">
    <property type="component" value="Unassembled WGS sequence"/>
</dbReference>
<feature type="non-terminal residue" evidence="2">
    <location>
        <position position="1"/>
    </location>
</feature>
<dbReference type="VEuPathDB" id="ToxoDB:ETH_00039275"/>
<protein>
    <submittedName>
        <fullName evidence="2">Uncharacterized protein</fullName>
    </submittedName>
</protein>
<dbReference type="OrthoDB" id="348495at2759"/>
<gene>
    <name evidence="2" type="ORF">ETH_00039275</name>
</gene>
<dbReference type="GeneID" id="25256896"/>
<evidence type="ECO:0000313" key="3">
    <source>
        <dbReference type="Proteomes" id="UP000030747"/>
    </source>
</evidence>
<dbReference type="EMBL" id="HG677485">
    <property type="protein sequence ID" value="CDJ44686.1"/>
    <property type="molecule type" value="Genomic_DNA"/>
</dbReference>
<evidence type="ECO:0000256" key="1">
    <source>
        <dbReference type="SAM" id="MobiDB-lite"/>
    </source>
</evidence>